<accession>A0ABY9N8R6</accession>
<evidence type="ECO:0000313" key="1">
    <source>
        <dbReference type="EMBL" id="WMN14858.1"/>
    </source>
</evidence>
<protein>
    <submittedName>
        <fullName evidence="1">Uncharacterized protein</fullName>
    </submittedName>
</protein>
<organism evidence="1 2">
    <name type="scientific">Pseudomonas piscis</name>
    <dbReference type="NCBI Taxonomy" id="2614538"/>
    <lineage>
        <taxon>Bacteria</taxon>
        <taxon>Pseudomonadati</taxon>
        <taxon>Pseudomonadota</taxon>
        <taxon>Gammaproteobacteria</taxon>
        <taxon>Pseudomonadales</taxon>
        <taxon>Pseudomonadaceae</taxon>
        <taxon>Pseudomonas</taxon>
    </lineage>
</organism>
<dbReference type="Proteomes" id="UP001237292">
    <property type="component" value="Chromosome"/>
</dbReference>
<keyword evidence="2" id="KW-1185">Reference proteome</keyword>
<dbReference type="EMBL" id="CP133164">
    <property type="protein sequence ID" value="WMN14858.1"/>
    <property type="molecule type" value="Genomic_DNA"/>
</dbReference>
<sequence length="40" mass="4486">MYPIKDDAHCQYSAVDMQPSELSLTALTSCLRLSRRDGGR</sequence>
<proteinExistence type="predicted"/>
<reference evidence="1 2" key="1">
    <citation type="journal article" date="2023" name="Access Microbiol">
        <title>The genome of a steinernematid-associated Pseudomonas piscis bacterium encodes the biosynthesis of insect toxins.</title>
        <authorList>
            <person name="Awori R.M."/>
            <person name="Hendre P."/>
            <person name="Amugune N.O."/>
        </authorList>
    </citation>
    <scope>NUCLEOTIDE SEQUENCE [LARGE SCALE GENOMIC DNA]</scope>
    <source>
        <strain evidence="1 2">75</strain>
    </source>
</reference>
<name>A0ABY9N8R6_9PSED</name>
<gene>
    <name evidence="1" type="ORF">QL104_15890</name>
</gene>
<evidence type="ECO:0000313" key="2">
    <source>
        <dbReference type="Proteomes" id="UP001237292"/>
    </source>
</evidence>
<dbReference type="RefSeq" id="WP_256578597.1">
    <property type="nucleotide sequence ID" value="NZ_CP133164.1"/>
</dbReference>